<comment type="subcellular location">
    <subcellularLocation>
        <location evidence="11">Cell inner membrane</location>
        <topology evidence="11">Single-pass membrane protein</topology>
    </subcellularLocation>
</comment>
<evidence type="ECO:0000256" key="2">
    <source>
        <dbReference type="ARBA" id="ARBA00022519"/>
    </source>
</evidence>
<organism evidence="13 14">
    <name type="scientific">Vibrio rumoiensis 1S-45</name>
    <dbReference type="NCBI Taxonomy" id="1188252"/>
    <lineage>
        <taxon>Bacteria</taxon>
        <taxon>Pseudomonadati</taxon>
        <taxon>Pseudomonadota</taxon>
        <taxon>Gammaproteobacteria</taxon>
        <taxon>Vibrionales</taxon>
        <taxon>Vibrionaceae</taxon>
        <taxon>Vibrio</taxon>
    </lineage>
</organism>
<dbReference type="UniPathway" id="UPA00219"/>
<dbReference type="STRING" id="1188252.A1QC_08050"/>
<evidence type="ECO:0000256" key="11">
    <source>
        <dbReference type="HAMAP-Rule" id="MF_00766"/>
    </source>
</evidence>
<comment type="similarity">
    <text evidence="11">Belongs to the glycosyltransferase 51 family.</text>
</comment>
<proteinExistence type="inferred from homology"/>
<dbReference type="InterPro" id="IPR001264">
    <property type="entry name" value="Glyco_trans_51"/>
</dbReference>
<dbReference type="InterPro" id="IPR036950">
    <property type="entry name" value="PBP_transglycosylase"/>
</dbReference>
<dbReference type="OrthoDB" id="9766909at2"/>
<keyword evidence="3 11" id="KW-0328">Glycosyltransferase</keyword>
<keyword evidence="7 11" id="KW-0573">Peptidoglycan synthesis</keyword>
<evidence type="ECO:0000256" key="4">
    <source>
        <dbReference type="ARBA" id="ARBA00022679"/>
    </source>
</evidence>
<keyword evidence="4 11" id="KW-0808">Transferase</keyword>
<keyword evidence="6 11" id="KW-0133">Cell shape</keyword>
<comment type="pathway">
    <text evidence="11">Cell wall biogenesis; peptidoglycan biosynthesis.</text>
</comment>
<dbReference type="RefSeq" id="WP_017023850.1">
    <property type="nucleotide sequence ID" value="NZ_AJYK02000057.1"/>
</dbReference>
<evidence type="ECO:0000313" key="13">
    <source>
        <dbReference type="EMBL" id="OEF25860.1"/>
    </source>
</evidence>
<dbReference type="AlphaFoldDB" id="A0A1E5E2X9"/>
<protein>
    <recommendedName>
        <fullName evidence="11">Biosynthetic peptidoglycan transglycosylase</fullName>
        <ecNumber evidence="11">2.4.99.28</ecNumber>
    </recommendedName>
    <alternativeName>
        <fullName evidence="11">Glycan polymerase</fullName>
    </alternativeName>
    <alternativeName>
        <fullName evidence="11">Peptidoglycan glycosyltransferase MtgA</fullName>
        <shortName evidence="11">PGT</shortName>
    </alternativeName>
</protein>
<feature type="domain" description="Glycosyl transferase family 51" evidence="12">
    <location>
        <begin position="54"/>
        <end position="217"/>
    </location>
</feature>
<evidence type="ECO:0000256" key="6">
    <source>
        <dbReference type="ARBA" id="ARBA00022960"/>
    </source>
</evidence>
<evidence type="ECO:0000256" key="5">
    <source>
        <dbReference type="ARBA" id="ARBA00022692"/>
    </source>
</evidence>
<dbReference type="GO" id="GO:0016763">
    <property type="term" value="F:pentosyltransferase activity"/>
    <property type="evidence" value="ECO:0007669"/>
    <property type="project" value="InterPro"/>
</dbReference>
<evidence type="ECO:0000256" key="7">
    <source>
        <dbReference type="ARBA" id="ARBA00022984"/>
    </source>
</evidence>
<dbReference type="Pfam" id="PF00912">
    <property type="entry name" value="Transgly"/>
    <property type="match status" value="1"/>
</dbReference>
<accession>A0A1E5E2X9</accession>
<dbReference type="PANTHER" id="PTHR30400:SF0">
    <property type="entry name" value="BIOSYNTHETIC PEPTIDOGLYCAN TRANSGLYCOSYLASE"/>
    <property type="match status" value="1"/>
</dbReference>
<keyword evidence="8 11" id="KW-1133">Transmembrane helix</keyword>
<evidence type="ECO:0000256" key="3">
    <source>
        <dbReference type="ARBA" id="ARBA00022676"/>
    </source>
</evidence>
<evidence type="ECO:0000313" key="14">
    <source>
        <dbReference type="Proteomes" id="UP000094070"/>
    </source>
</evidence>
<keyword evidence="9 11" id="KW-0472">Membrane</keyword>
<dbReference type="Gene3D" id="1.10.3810.10">
    <property type="entry name" value="Biosynthetic peptidoglycan transglycosylase-like"/>
    <property type="match status" value="1"/>
</dbReference>
<evidence type="ECO:0000259" key="12">
    <source>
        <dbReference type="Pfam" id="PF00912"/>
    </source>
</evidence>
<keyword evidence="2 11" id="KW-0997">Cell inner membrane</keyword>
<comment type="caution">
    <text evidence="13">The sequence shown here is derived from an EMBL/GenBank/DDBJ whole genome shotgun (WGS) entry which is preliminary data.</text>
</comment>
<comment type="function">
    <text evidence="11">Peptidoglycan polymerase that catalyzes glycan chain elongation from lipid-linked precursors.</text>
</comment>
<dbReference type="GO" id="GO:0009274">
    <property type="term" value="C:peptidoglycan-based cell wall"/>
    <property type="evidence" value="ECO:0007669"/>
    <property type="project" value="InterPro"/>
</dbReference>
<keyword evidence="5 11" id="KW-0812">Transmembrane</keyword>
<keyword evidence="1 11" id="KW-1003">Cell membrane</keyword>
<dbReference type="HAMAP" id="MF_00766">
    <property type="entry name" value="PGT_MtgA"/>
    <property type="match status" value="1"/>
</dbReference>
<keyword evidence="10 11" id="KW-0961">Cell wall biogenesis/degradation</keyword>
<dbReference type="PANTHER" id="PTHR30400">
    <property type="entry name" value="MONOFUNCTIONAL BIOSYNTHETIC PEPTIDOGLYCAN TRANSGLYCOSYLASE"/>
    <property type="match status" value="1"/>
</dbReference>
<evidence type="ECO:0000256" key="10">
    <source>
        <dbReference type="ARBA" id="ARBA00023316"/>
    </source>
</evidence>
<dbReference type="eggNOG" id="COG0744">
    <property type="taxonomic scope" value="Bacteria"/>
</dbReference>
<dbReference type="GO" id="GO:0005886">
    <property type="term" value="C:plasma membrane"/>
    <property type="evidence" value="ECO:0007669"/>
    <property type="project" value="UniProtKB-SubCell"/>
</dbReference>
<evidence type="ECO:0000256" key="8">
    <source>
        <dbReference type="ARBA" id="ARBA00022989"/>
    </source>
</evidence>
<comment type="catalytic activity">
    <reaction evidence="11">
        <text>[GlcNAc-(1-&gt;4)-Mur2Ac(oyl-L-Ala-gamma-D-Glu-L-Lys-D-Ala-D-Ala)](n)-di-trans,octa-cis-undecaprenyl diphosphate + beta-D-GlcNAc-(1-&gt;4)-Mur2Ac(oyl-L-Ala-gamma-D-Glu-L-Lys-D-Ala-D-Ala)-di-trans,octa-cis-undecaprenyl diphosphate = [GlcNAc-(1-&gt;4)-Mur2Ac(oyl-L-Ala-gamma-D-Glu-L-Lys-D-Ala-D-Ala)](n+1)-di-trans,octa-cis-undecaprenyl diphosphate + di-trans,octa-cis-undecaprenyl diphosphate + H(+)</text>
        <dbReference type="Rhea" id="RHEA:23708"/>
        <dbReference type="Rhea" id="RHEA-COMP:9602"/>
        <dbReference type="Rhea" id="RHEA-COMP:9603"/>
        <dbReference type="ChEBI" id="CHEBI:15378"/>
        <dbReference type="ChEBI" id="CHEBI:58405"/>
        <dbReference type="ChEBI" id="CHEBI:60033"/>
        <dbReference type="ChEBI" id="CHEBI:78435"/>
        <dbReference type="EC" id="2.4.99.28"/>
    </reaction>
</comment>
<gene>
    <name evidence="11" type="primary">mtgA</name>
    <name evidence="13" type="ORF">A1QC_08050</name>
</gene>
<dbReference type="GO" id="GO:0071555">
    <property type="term" value="P:cell wall organization"/>
    <property type="evidence" value="ECO:0007669"/>
    <property type="project" value="UniProtKB-KW"/>
</dbReference>
<dbReference type="GO" id="GO:0009252">
    <property type="term" value="P:peptidoglycan biosynthetic process"/>
    <property type="evidence" value="ECO:0007669"/>
    <property type="project" value="UniProtKB-UniRule"/>
</dbReference>
<dbReference type="InterPro" id="IPR011812">
    <property type="entry name" value="Pep_trsgly"/>
</dbReference>
<dbReference type="NCBIfam" id="TIGR02070">
    <property type="entry name" value="mono_pep_trsgly"/>
    <property type="match status" value="1"/>
</dbReference>
<keyword evidence="14" id="KW-1185">Reference proteome</keyword>
<feature type="transmembrane region" description="Helical" evidence="11">
    <location>
        <begin position="12"/>
        <end position="37"/>
    </location>
</feature>
<name>A0A1E5E2X9_9VIBR</name>
<dbReference type="Proteomes" id="UP000094070">
    <property type="component" value="Unassembled WGS sequence"/>
</dbReference>
<dbReference type="EC" id="2.4.99.28" evidence="11"/>
<dbReference type="GO" id="GO:0008360">
    <property type="term" value="P:regulation of cell shape"/>
    <property type="evidence" value="ECO:0007669"/>
    <property type="project" value="UniProtKB-KW"/>
</dbReference>
<dbReference type="SUPFAM" id="SSF53955">
    <property type="entry name" value="Lysozyme-like"/>
    <property type="match status" value="1"/>
</dbReference>
<dbReference type="InterPro" id="IPR023346">
    <property type="entry name" value="Lysozyme-like_dom_sf"/>
</dbReference>
<evidence type="ECO:0000256" key="1">
    <source>
        <dbReference type="ARBA" id="ARBA00022475"/>
    </source>
</evidence>
<sequence length="229" mass="26479">MGKWIKKWVLRAIVFFFAFSILITLPLKFINPALWSWQLQRDFFPPKGYKQYPPSEWVSLENISPHMQLAVIASEDQRFPFHHGVDFDSTQKAISDMISGDRFRGASTLTQQTVKNLYLWSGKDLIRKAVEAYLSILVEFEWGKERILEMYLNIVEFGPGIFGVEAASKHYFGVRPSQLSASQAARLAAVLPNPYLFKVQNPTPYIWKRVAWIETQMKQLGLGYLKELN</sequence>
<dbReference type="GO" id="GO:0008955">
    <property type="term" value="F:peptidoglycan glycosyltransferase activity"/>
    <property type="evidence" value="ECO:0007669"/>
    <property type="project" value="UniProtKB-UniRule"/>
</dbReference>
<dbReference type="EMBL" id="AJYK02000057">
    <property type="protein sequence ID" value="OEF25860.1"/>
    <property type="molecule type" value="Genomic_DNA"/>
</dbReference>
<reference evidence="13 14" key="1">
    <citation type="journal article" date="2012" name="Science">
        <title>Ecological populations of bacteria act as socially cohesive units of antibiotic production and resistance.</title>
        <authorList>
            <person name="Cordero O.X."/>
            <person name="Wildschutte H."/>
            <person name="Kirkup B."/>
            <person name="Proehl S."/>
            <person name="Ngo L."/>
            <person name="Hussain F."/>
            <person name="Le Roux F."/>
            <person name="Mincer T."/>
            <person name="Polz M.F."/>
        </authorList>
    </citation>
    <scope>NUCLEOTIDE SEQUENCE [LARGE SCALE GENOMIC DNA]</scope>
    <source>
        <strain evidence="13 14">1S-45</strain>
    </source>
</reference>
<evidence type="ECO:0000256" key="9">
    <source>
        <dbReference type="ARBA" id="ARBA00023136"/>
    </source>
</evidence>